<dbReference type="InterPro" id="IPR036259">
    <property type="entry name" value="MFS_trans_sf"/>
</dbReference>
<accession>A0A2A5QPT9</accession>
<keyword evidence="4 6" id="KW-1133">Transmembrane helix</keyword>
<evidence type="ECO:0000313" key="9">
    <source>
        <dbReference type="Proteomes" id="UP000219689"/>
    </source>
</evidence>
<proteinExistence type="predicted"/>
<evidence type="ECO:0000256" key="5">
    <source>
        <dbReference type="ARBA" id="ARBA00023136"/>
    </source>
</evidence>
<feature type="transmembrane region" description="Helical" evidence="6">
    <location>
        <begin position="402"/>
        <end position="420"/>
    </location>
</feature>
<feature type="transmembrane region" description="Helical" evidence="6">
    <location>
        <begin position="133"/>
        <end position="155"/>
    </location>
</feature>
<dbReference type="PANTHER" id="PTHR43124">
    <property type="entry name" value="PURINE EFFLUX PUMP PBUE"/>
    <property type="match status" value="1"/>
</dbReference>
<dbReference type="InterPro" id="IPR011701">
    <property type="entry name" value="MFS"/>
</dbReference>
<evidence type="ECO:0000256" key="1">
    <source>
        <dbReference type="ARBA" id="ARBA00004651"/>
    </source>
</evidence>
<evidence type="ECO:0000313" key="8">
    <source>
        <dbReference type="EMBL" id="PCR88850.1"/>
    </source>
</evidence>
<keyword evidence="2" id="KW-1003">Cell membrane</keyword>
<protein>
    <submittedName>
        <fullName evidence="8">MFS transporter</fullName>
    </submittedName>
</protein>
<comment type="subcellular location">
    <subcellularLocation>
        <location evidence="1">Cell membrane</location>
        <topology evidence="1">Multi-pass membrane protein</topology>
    </subcellularLocation>
</comment>
<dbReference type="GO" id="GO:0005886">
    <property type="term" value="C:plasma membrane"/>
    <property type="evidence" value="ECO:0007669"/>
    <property type="project" value="UniProtKB-SubCell"/>
</dbReference>
<evidence type="ECO:0000256" key="3">
    <source>
        <dbReference type="ARBA" id="ARBA00022692"/>
    </source>
</evidence>
<dbReference type="Gene3D" id="1.20.1250.20">
    <property type="entry name" value="MFS general substrate transporter like domains"/>
    <property type="match status" value="2"/>
</dbReference>
<feature type="transmembrane region" description="Helical" evidence="6">
    <location>
        <begin position="314"/>
        <end position="332"/>
    </location>
</feature>
<evidence type="ECO:0000256" key="6">
    <source>
        <dbReference type="SAM" id="Phobius"/>
    </source>
</evidence>
<dbReference type="PANTHER" id="PTHR43124:SF3">
    <property type="entry name" value="CHLORAMPHENICOL EFFLUX PUMP RV0191"/>
    <property type="match status" value="1"/>
</dbReference>
<name>A0A2A5QPT9_9EURY</name>
<feature type="transmembrane region" description="Helical" evidence="6">
    <location>
        <begin position="372"/>
        <end position="390"/>
    </location>
</feature>
<dbReference type="AlphaFoldDB" id="A0A2A5QPT9"/>
<evidence type="ECO:0000259" key="7">
    <source>
        <dbReference type="PROSITE" id="PS50850"/>
    </source>
</evidence>
<dbReference type="PROSITE" id="PS50850">
    <property type="entry name" value="MFS"/>
    <property type="match status" value="1"/>
</dbReference>
<keyword evidence="9" id="KW-1185">Reference proteome</keyword>
<feature type="transmembrane region" description="Helical" evidence="6">
    <location>
        <begin position="247"/>
        <end position="265"/>
    </location>
</feature>
<keyword evidence="3 6" id="KW-0812">Transmembrane</keyword>
<gene>
    <name evidence="8" type="ORF">CP557_20430</name>
</gene>
<sequence length="423" mass="44294">MASPRVTAIYTGLRCFLPSADKVSAVSYLKRIVGRPYGGTQNGILGLIAFGWFLTLGTRFLLPAILPQIRGTFEISNTTAGFAITVVWVGYGIMQLPAGVLVDRLGERLLLSLSLALAGVSLGLIGVAPVFGIFLVACGSFGLATGLFGTSRGIALSRFFEPNPGRAFGIALAAGSVGSAALPFVGSALTDIAGWRFVVGLSVPLFVGTAVGTWVTITPRSPQETEDGEFSRGELSESLRRTFTDRAVVAGFLGMVVLLFTFQALTSFLPTYLIEQKTLDQGTANGLFALFFLVGAGFQLLGGSATDRYGTRPVVLLVAAAAALTIGLLPSFGGLLPLTLLIVVTSTQVAGPSVMNPYIIDNLPDEAMGTTWGLLRTVFFVVGATGSTVVGWLSDLGRFDEAFYLLAGLTAVATAIFALLPKR</sequence>
<feature type="transmembrane region" description="Helical" evidence="6">
    <location>
        <begin position="338"/>
        <end position="360"/>
    </location>
</feature>
<feature type="transmembrane region" description="Helical" evidence="6">
    <location>
        <begin position="195"/>
        <end position="217"/>
    </location>
</feature>
<reference evidence="8 9" key="1">
    <citation type="submission" date="2017-09" db="EMBL/GenBank/DDBJ databases">
        <title>Genome sequences of Natrinema ejinorence JCM 13890T.</title>
        <authorList>
            <person name="Roh S.W."/>
            <person name="Kim Y.B."/>
            <person name="Kim J.Y."/>
        </authorList>
    </citation>
    <scope>NUCLEOTIDE SEQUENCE [LARGE SCALE GENOMIC DNA]</scope>
    <source>
        <strain evidence="8 9">JCM 13890</strain>
    </source>
</reference>
<feature type="domain" description="Major facilitator superfamily (MFS) profile" evidence="7">
    <location>
        <begin position="44"/>
        <end position="423"/>
    </location>
</feature>
<organism evidence="8 9">
    <name type="scientific">Natrinema ejinorense</name>
    <dbReference type="NCBI Taxonomy" id="373386"/>
    <lineage>
        <taxon>Archaea</taxon>
        <taxon>Methanobacteriati</taxon>
        <taxon>Methanobacteriota</taxon>
        <taxon>Stenosarchaea group</taxon>
        <taxon>Halobacteria</taxon>
        <taxon>Halobacteriales</taxon>
        <taxon>Natrialbaceae</taxon>
        <taxon>Natrinema</taxon>
    </lineage>
</organism>
<dbReference type="Pfam" id="PF07690">
    <property type="entry name" value="MFS_1"/>
    <property type="match status" value="1"/>
</dbReference>
<comment type="caution">
    <text evidence="8">The sequence shown here is derived from an EMBL/GenBank/DDBJ whole genome shotgun (WGS) entry which is preliminary data.</text>
</comment>
<feature type="transmembrane region" description="Helical" evidence="6">
    <location>
        <begin position="44"/>
        <end position="62"/>
    </location>
</feature>
<dbReference type="SUPFAM" id="SSF103473">
    <property type="entry name" value="MFS general substrate transporter"/>
    <property type="match status" value="1"/>
</dbReference>
<evidence type="ECO:0000256" key="2">
    <source>
        <dbReference type="ARBA" id="ARBA00022475"/>
    </source>
</evidence>
<keyword evidence="5 6" id="KW-0472">Membrane</keyword>
<feature type="transmembrane region" description="Helical" evidence="6">
    <location>
        <begin position="82"/>
        <end position="102"/>
    </location>
</feature>
<dbReference type="InterPro" id="IPR020846">
    <property type="entry name" value="MFS_dom"/>
</dbReference>
<feature type="transmembrane region" description="Helical" evidence="6">
    <location>
        <begin position="109"/>
        <end position="127"/>
    </location>
</feature>
<dbReference type="GO" id="GO:0022857">
    <property type="term" value="F:transmembrane transporter activity"/>
    <property type="evidence" value="ECO:0007669"/>
    <property type="project" value="InterPro"/>
</dbReference>
<dbReference type="InterPro" id="IPR050189">
    <property type="entry name" value="MFS_Efflux_Transporters"/>
</dbReference>
<dbReference type="EMBL" id="NXNI01000002">
    <property type="protein sequence ID" value="PCR88850.1"/>
    <property type="molecule type" value="Genomic_DNA"/>
</dbReference>
<feature type="transmembrane region" description="Helical" evidence="6">
    <location>
        <begin position="167"/>
        <end position="189"/>
    </location>
</feature>
<feature type="transmembrane region" description="Helical" evidence="6">
    <location>
        <begin position="285"/>
        <end position="302"/>
    </location>
</feature>
<evidence type="ECO:0000256" key="4">
    <source>
        <dbReference type="ARBA" id="ARBA00022989"/>
    </source>
</evidence>
<dbReference type="Proteomes" id="UP000219689">
    <property type="component" value="Unassembled WGS sequence"/>
</dbReference>